<dbReference type="Pfam" id="PF04542">
    <property type="entry name" value="Sigma70_r2"/>
    <property type="match status" value="1"/>
</dbReference>
<dbReference type="PANTHER" id="PTHR43133">
    <property type="entry name" value="RNA POLYMERASE ECF-TYPE SIGMA FACTO"/>
    <property type="match status" value="1"/>
</dbReference>
<dbReference type="InterPro" id="IPR013249">
    <property type="entry name" value="RNA_pol_sigma70_r4_t2"/>
</dbReference>
<dbReference type="InterPro" id="IPR036388">
    <property type="entry name" value="WH-like_DNA-bd_sf"/>
</dbReference>
<dbReference type="NCBIfam" id="TIGR02937">
    <property type="entry name" value="sigma70-ECF"/>
    <property type="match status" value="1"/>
</dbReference>
<dbReference type="GO" id="GO:0016987">
    <property type="term" value="F:sigma factor activity"/>
    <property type="evidence" value="ECO:0007669"/>
    <property type="project" value="UniProtKB-KW"/>
</dbReference>
<comment type="caution">
    <text evidence="7">The sequence shown here is derived from an EMBL/GenBank/DDBJ whole genome shotgun (WGS) entry which is preliminary data.</text>
</comment>
<dbReference type="InterPro" id="IPR007627">
    <property type="entry name" value="RNA_pol_sigma70_r2"/>
</dbReference>
<dbReference type="InterPro" id="IPR013324">
    <property type="entry name" value="RNA_pol_sigma_r3/r4-like"/>
</dbReference>
<accession>A0A2G7ST62</accession>
<name>A0A2G7ST62_9FLAO</name>
<dbReference type="InterPro" id="IPR014284">
    <property type="entry name" value="RNA_pol_sigma-70_dom"/>
</dbReference>
<evidence type="ECO:0000313" key="7">
    <source>
        <dbReference type="EMBL" id="PII30866.1"/>
    </source>
</evidence>
<dbReference type="InterPro" id="IPR039425">
    <property type="entry name" value="RNA_pol_sigma-70-like"/>
</dbReference>
<dbReference type="EMBL" id="PEKC01000234">
    <property type="protein sequence ID" value="PII30866.1"/>
    <property type="molecule type" value="Genomic_DNA"/>
</dbReference>
<feature type="domain" description="RNA polymerase sigma-70 region 2" evidence="5">
    <location>
        <begin position="14"/>
        <end position="79"/>
    </location>
</feature>
<keyword evidence="3" id="KW-0731">Sigma factor</keyword>
<evidence type="ECO:0000256" key="4">
    <source>
        <dbReference type="ARBA" id="ARBA00023163"/>
    </source>
</evidence>
<sequence length="173" mass="19755">MPTHPLPPPPVAVLYADHHGWLQGWLRRKLGDTAQAQDLTHDTFVQLLTTRHLPPLDNPRAYLTTMAKRTLFSFWRRRDLEQAYLEALATQPAMHVPSEEERYAIVQALQAVDRVLQSLPPTTRRVLLLNQLHDMPYREIALRLDIAEITVRRHMGRAIAACCALDCATALPQ</sequence>
<dbReference type="GO" id="GO:0006352">
    <property type="term" value="P:DNA-templated transcription initiation"/>
    <property type="evidence" value="ECO:0007669"/>
    <property type="project" value="InterPro"/>
</dbReference>
<dbReference type="SUPFAM" id="SSF88946">
    <property type="entry name" value="Sigma2 domain of RNA polymerase sigma factors"/>
    <property type="match status" value="1"/>
</dbReference>
<dbReference type="GO" id="GO:0003677">
    <property type="term" value="F:DNA binding"/>
    <property type="evidence" value="ECO:0007669"/>
    <property type="project" value="InterPro"/>
</dbReference>
<feature type="domain" description="RNA polymerase sigma factor 70 region 4 type 2" evidence="6">
    <location>
        <begin position="110"/>
        <end position="162"/>
    </location>
</feature>
<evidence type="ECO:0000256" key="2">
    <source>
        <dbReference type="ARBA" id="ARBA00023015"/>
    </source>
</evidence>
<dbReference type="InterPro" id="IPR013325">
    <property type="entry name" value="RNA_pol_sigma_r2"/>
</dbReference>
<keyword evidence="2" id="KW-0805">Transcription regulation</keyword>
<keyword evidence="4" id="KW-0804">Transcription</keyword>
<gene>
    <name evidence="7" type="ORF">CTI11_28235</name>
</gene>
<dbReference type="Gene3D" id="1.10.1740.10">
    <property type="match status" value="1"/>
</dbReference>
<evidence type="ECO:0000256" key="3">
    <source>
        <dbReference type="ARBA" id="ARBA00023082"/>
    </source>
</evidence>
<evidence type="ECO:0000256" key="1">
    <source>
        <dbReference type="ARBA" id="ARBA00010641"/>
    </source>
</evidence>
<dbReference type="Gene3D" id="1.10.10.10">
    <property type="entry name" value="Winged helix-like DNA-binding domain superfamily/Winged helix DNA-binding domain"/>
    <property type="match status" value="1"/>
</dbReference>
<dbReference type="AlphaFoldDB" id="A0A2G7ST62"/>
<dbReference type="SUPFAM" id="SSF88659">
    <property type="entry name" value="Sigma3 and sigma4 domains of RNA polymerase sigma factors"/>
    <property type="match status" value="1"/>
</dbReference>
<dbReference type="PANTHER" id="PTHR43133:SF63">
    <property type="entry name" value="RNA POLYMERASE SIGMA FACTOR FECI-RELATED"/>
    <property type="match status" value="1"/>
</dbReference>
<protein>
    <submittedName>
        <fullName evidence="7">RNA polymerase subunit sigma</fullName>
    </submittedName>
</protein>
<reference evidence="7" key="1">
    <citation type="submission" date="2017-10" db="EMBL/GenBank/DDBJ databases">
        <title>Chryseobacterium sp. B5 is a hydrocarbonoclastic and plant growth promoting bacterium.</title>
        <authorList>
            <person name="Thijs S."/>
            <person name="Gkorezis P."/>
            <person name="Van Hamme J."/>
        </authorList>
    </citation>
    <scope>NUCLEOTIDE SEQUENCE</scope>
    <source>
        <strain evidence="7">B5</strain>
    </source>
</reference>
<proteinExistence type="inferred from homology"/>
<organism evidence="7">
    <name type="scientific">Chryseobacterium sp. B5</name>
    <dbReference type="NCBI Taxonomy" id="2050562"/>
    <lineage>
        <taxon>Bacteria</taxon>
        <taxon>Pseudomonadati</taxon>
        <taxon>Bacteroidota</taxon>
        <taxon>Flavobacteriia</taxon>
        <taxon>Flavobacteriales</taxon>
        <taxon>Weeksellaceae</taxon>
        <taxon>Chryseobacterium group</taxon>
        <taxon>Chryseobacterium</taxon>
    </lineage>
</organism>
<evidence type="ECO:0000259" key="6">
    <source>
        <dbReference type="Pfam" id="PF08281"/>
    </source>
</evidence>
<evidence type="ECO:0000259" key="5">
    <source>
        <dbReference type="Pfam" id="PF04542"/>
    </source>
</evidence>
<dbReference type="Pfam" id="PF08281">
    <property type="entry name" value="Sigma70_r4_2"/>
    <property type="match status" value="1"/>
</dbReference>
<comment type="similarity">
    <text evidence="1">Belongs to the sigma-70 factor family. ECF subfamily.</text>
</comment>